<evidence type="ECO:0000313" key="3">
    <source>
        <dbReference type="EMBL" id="CAF1515700.1"/>
    </source>
</evidence>
<dbReference type="AlphaFoldDB" id="A0A815GJ88"/>
<evidence type="ECO:0000259" key="1">
    <source>
        <dbReference type="PROSITE" id="PS00022"/>
    </source>
</evidence>
<organism evidence="2 5">
    <name type="scientific">Adineta ricciae</name>
    <name type="common">Rotifer</name>
    <dbReference type="NCBI Taxonomy" id="249248"/>
    <lineage>
        <taxon>Eukaryota</taxon>
        <taxon>Metazoa</taxon>
        <taxon>Spiralia</taxon>
        <taxon>Gnathifera</taxon>
        <taxon>Rotifera</taxon>
        <taxon>Eurotatoria</taxon>
        <taxon>Bdelloidea</taxon>
        <taxon>Adinetida</taxon>
        <taxon>Adinetidae</taxon>
        <taxon>Adineta</taxon>
    </lineage>
</organism>
<name>A0A815GJ88_ADIRI</name>
<dbReference type="PROSITE" id="PS00022">
    <property type="entry name" value="EGF_1"/>
    <property type="match status" value="1"/>
</dbReference>
<dbReference type="EMBL" id="CAJNOR010004611">
    <property type="protein sequence ID" value="CAF1515700.1"/>
    <property type="molecule type" value="Genomic_DNA"/>
</dbReference>
<protein>
    <recommendedName>
        <fullName evidence="1">EGF-like domain-containing protein</fullName>
    </recommendedName>
</protein>
<dbReference type="OrthoDB" id="10055112at2759"/>
<evidence type="ECO:0000313" key="5">
    <source>
        <dbReference type="Proteomes" id="UP000663852"/>
    </source>
</evidence>
<comment type="caution">
    <text evidence="2">The sequence shown here is derived from an EMBL/GenBank/DDBJ whole genome shotgun (WGS) entry which is preliminary data.</text>
</comment>
<accession>A0A815GJ88</accession>
<dbReference type="Proteomes" id="UP000663828">
    <property type="component" value="Unassembled WGS sequence"/>
</dbReference>
<dbReference type="InterPro" id="IPR000742">
    <property type="entry name" value="EGF"/>
</dbReference>
<dbReference type="EMBL" id="CAJNOJ010000252">
    <property type="protein sequence ID" value="CAF1339618.1"/>
    <property type="molecule type" value="Genomic_DNA"/>
</dbReference>
<keyword evidence="4" id="KW-1185">Reference proteome</keyword>
<feature type="domain" description="EGF-like" evidence="1">
    <location>
        <begin position="116"/>
        <end position="127"/>
    </location>
</feature>
<evidence type="ECO:0000313" key="4">
    <source>
        <dbReference type="Proteomes" id="UP000663828"/>
    </source>
</evidence>
<sequence>MISQKLKIFQHTATIYILQILFNRFSSSIGRAQRCAQVNEVLNPRLRHLPPIQRCQVHLHLMCFVDDSYMCLCTLERHANCFKFQHILSVCQHTTYCLNGAQCLSDGSMCPLATFCNCTDCFFGDRCQFYAKGIGLTRDDILQMQR</sequence>
<gene>
    <name evidence="2" type="ORF">EDS130_LOCUS32660</name>
    <name evidence="3" type="ORF">XAT740_LOCUS40483</name>
</gene>
<reference evidence="2" key="1">
    <citation type="submission" date="2021-02" db="EMBL/GenBank/DDBJ databases">
        <authorList>
            <person name="Nowell W R."/>
        </authorList>
    </citation>
    <scope>NUCLEOTIDE SEQUENCE</scope>
</reference>
<evidence type="ECO:0000313" key="2">
    <source>
        <dbReference type="EMBL" id="CAF1339618.1"/>
    </source>
</evidence>
<proteinExistence type="predicted"/>
<dbReference type="Proteomes" id="UP000663852">
    <property type="component" value="Unassembled WGS sequence"/>
</dbReference>